<protein>
    <submittedName>
        <fullName evidence="1">Uncharacterized protein</fullName>
    </submittedName>
</protein>
<evidence type="ECO:0000313" key="1">
    <source>
        <dbReference type="EMBL" id="QYT06298.1"/>
    </source>
</evidence>
<reference evidence="1 2" key="1">
    <citation type="journal article" date="2021" name="BMC Genomics">
        <title>Telomere-to-telomere genome assembly of asparaginase-producing Trichoderma simmonsii.</title>
        <authorList>
            <person name="Chung D."/>
            <person name="Kwon Y.M."/>
            <person name="Yang Y."/>
        </authorList>
    </citation>
    <scope>NUCLEOTIDE SEQUENCE [LARGE SCALE GENOMIC DNA]</scope>
    <source>
        <strain evidence="1 2">GH-Sj1</strain>
    </source>
</reference>
<proteinExistence type="predicted"/>
<gene>
    <name evidence="1" type="ORF">H0G86_013156</name>
</gene>
<dbReference type="EMBL" id="CP075870">
    <property type="protein sequence ID" value="QYT06298.1"/>
    <property type="molecule type" value="Genomic_DNA"/>
</dbReference>
<dbReference type="Proteomes" id="UP000826661">
    <property type="component" value="Chromosome VII"/>
</dbReference>
<name>A0A8G0LPX5_9HYPO</name>
<accession>A0A8G0LPX5</accession>
<dbReference type="AlphaFoldDB" id="A0A8G0LPX5"/>
<sequence length="288" mass="32261">MVASTPEYHILGKRVPVNRLRLGTIITSIQGLTRLNSGKEPTIDEKRLDNWHDTDFKATRGVALKGDVGIEFKMAALGGIGSEGKVDGERGNVEKYNFGAIDTLEFESTLKDYNDAGQAEEVQTFLKKSKYRPVFYITGIKVGRFLTDEDSEPTFEATRVKNIGGAVSLGGNIPPTASIGPKIAGSKNSTITQQYKEHNDRIFAIRVRKLQYKKKRFFGNRSWVNESYNDGAEMVGVHSEEQEEEESEIAFDEVEEVDLEGNEMKGYEKITQIDKRGHQVTYVAPKAW</sequence>
<keyword evidence="2" id="KW-1185">Reference proteome</keyword>
<evidence type="ECO:0000313" key="2">
    <source>
        <dbReference type="Proteomes" id="UP000826661"/>
    </source>
</evidence>
<organism evidence="1 2">
    <name type="scientific">Trichoderma simmonsii</name>
    <dbReference type="NCBI Taxonomy" id="1491479"/>
    <lineage>
        <taxon>Eukaryota</taxon>
        <taxon>Fungi</taxon>
        <taxon>Dikarya</taxon>
        <taxon>Ascomycota</taxon>
        <taxon>Pezizomycotina</taxon>
        <taxon>Sordariomycetes</taxon>
        <taxon>Hypocreomycetidae</taxon>
        <taxon>Hypocreales</taxon>
        <taxon>Hypocreaceae</taxon>
        <taxon>Trichoderma</taxon>
    </lineage>
</organism>